<dbReference type="GO" id="GO:0005886">
    <property type="term" value="C:plasma membrane"/>
    <property type="evidence" value="ECO:0007669"/>
    <property type="project" value="InterPro"/>
</dbReference>
<evidence type="ECO:0000256" key="2">
    <source>
        <dbReference type="ARBA" id="ARBA00022692"/>
    </source>
</evidence>
<dbReference type="CDD" id="cd11304">
    <property type="entry name" value="Cadherin_repeat"/>
    <property type="match status" value="3"/>
</dbReference>
<dbReference type="InterPro" id="IPR015919">
    <property type="entry name" value="Cadherin-like_sf"/>
</dbReference>
<dbReference type="PRINTS" id="PR00205">
    <property type="entry name" value="CADHERIN"/>
</dbReference>
<proteinExistence type="predicted"/>
<dbReference type="PROSITE" id="PS00232">
    <property type="entry name" value="CADHERIN_1"/>
    <property type="match status" value="2"/>
</dbReference>
<keyword evidence="8" id="KW-0325">Glycoprotein</keyword>
<evidence type="ECO:0000256" key="1">
    <source>
        <dbReference type="ARBA" id="ARBA00004167"/>
    </source>
</evidence>
<keyword evidence="3" id="KW-0677">Repeat</keyword>
<evidence type="ECO:0000259" key="11">
    <source>
        <dbReference type="PROSITE" id="PS50268"/>
    </source>
</evidence>
<dbReference type="Ensembl" id="ENSECRT00000017264.1">
    <property type="protein sequence ID" value="ENSECRP00000016957.1"/>
    <property type="gene ID" value="ENSECRG00000011243.1"/>
</dbReference>
<keyword evidence="2" id="KW-0812">Transmembrane</keyword>
<feature type="signal peptide" evidence="10">
    <location>
        <begin position="1"/>
        <end position="18"/>
    </location>
</feature>
<evidence type="ECO:0000313" key="13">
    <source>
        <dbReference type="Proteomes" id="UP000694620"/>
    </source>
</evidence>
<comment type="subcellular location">
    <subcellularLocation>
        <location evidence="1">Membrane</location>
        <topology evidence="1">Single-pass membrane protein</topology>
    </subcellularLocation>
</comment>
<evidence type="ECO:0000256" key="7">
    <source>
        <dbReference type="ARBA" id="ARBA00023136"/>
    </source>
</evidence>
<keyword evidence="10" id="KW-0732">Signal</keyword>
<dbReference type="AlphaFoldDB" id="A0A8C4SIH7"/>
<dbReference type="GO" id="GO:0005509">
    <property type="term" value="F:calcium ion binding"/>
    <property type="evidence" value="ECO:0007669"/>
    <property type="project" value="UniProtKB-UniRule"/>
</dbReference>
<dbReference type="InterPro" id="IPR002126">
    <property type="entry name" value="Cadherin-like_dom"/>
</dbReference>
<protein>
    <recommendedName>
        <fullName evidence="11">Cadherin domain-containing protein</fullName>
    </recommendedName>
</protein>
<sequence>MNVLKVLFLHFLRYISNPVSVDPDVGNNTVCNYALNENSYFDTSHFVYLVIKNSLDREIQASYNLVLTATDCGIPQLSGTVKITVVVLDANDNPPVFDKQIYEVNVSEDAAKGTIVTKLKASDKDEGLNAELRYSFNAHTAQIILQTFTLHPKSGEISVNGVLDFEKIKSYEFYVQAKDIGASPLAGLCKIIIYVKDSNDNYPEIITTSILTSVLENVPLGTEIALFSIKDLDSGDNGKVDFSTKTKYSNHGNSPV</sequence>
<organism evidence="12 13">
    <name type="scientific">Erpetoichthys calabaricus</name>
    <name type="common">Rope fish</name>
    <name type="synonym">Calamoichthys calabaricus</name>
    <dbReference type="NCBI Taxonomy" id="27687"/>
    <lineage>
        <taxon>Eukaryota</taxon>
        <taxon>Metazoa</taxon>
        <taxon>Chordata</taxon>
        <taxon>Craniata</taxon>
        <taxon>Vertebrata</taxon>
        <taxon>Euteleostomi</taxon>
        <taxon>Actinopterygii</taxon>
        <taxon>Polypteriformes</taxon>
        <taxon>Polypteridae</taxon>
        <taxon>Erpetoichthys</taxon>
    </lineage>
</organism>
<reference evidence="12" key="3">
    <citation type="submission" date="2025-09" db="UniProtKB">
        <authorList>
            <consortium name="Ensembl"/>
        </authorList>
    </citation>
    <scope>IDENTIFICATION</scope>
</reference>
<reference evidence="12" key="2">
    <citation type="submission" date="2025-08" db="UniProtKB">
        <authorList>
            <consortium name="Ensembl"/>
        </authorList>
    </citation>
    <scope>IDENTIFICATION</scope>
</reference>
<dbReference type="PROSITE" id="PS50268">
    <property type="entry name" value="CADHERIN_2"/>
    <property type="match status" value="2"/>
</dbReference>
<keyword evidence="4 9" id="KW-0106">Calcium</keyword>
<dbReference type="PANTHER" id="PTHR24028:SF57">
    <property type="entry name" value="PROTOCADHERIN ALPHA-C2-RELATED"/>
    <property type="match status" value="1"/>
</dbReference>
<dbReference type="SUPFAM" id="SSF49313">
    <property type="entry name" value="Cadherin-like"/>
    <property type="match status" value="3"/>
</dbReference>
<evidence type="ECO:0000256" key="6">
    <source>
        <dbReference type="ARBA" id="ARBA00022989"/>
    </source>
</evidence>
<evidence type="ECO:0000256" key="4">
    <source>
        <dbReference type="ARBA" id="ARBA00022837"/>
    </source>
</evidence>
<evidence type="ECO:0000313" key="12">
    <source>
        <dbReference type="Ensembl" id="ENSECRP00000016957.1"/>
    </source>
</evidence>
<evidence type="ECO:0000256" key="5">
    <source>
        <dbReference type="ARBA" id="ARBA00022889"/>
    </source>
</evidence>
<evidence type="ECO:0000256" key="9">
    <source>
        <dbReference type="PROSITE-ProRule" id="PRU00043"/>
    </source>
</evidence>
<evidence type="ECO:0000256" key="10">
    <source>
        <dbReference type="SAM" id="SignalP"/>
    </source>
</evidence>
<dbReference type="Proteomes" id="UP000694620">
    <property type="component" value="Chromosome 11"/>
</dbReference>
<feature type="chain" id="PRO_5034701605" description="Cadherin domain-containing protein" evidence="10">
    <location>
        <begin position="19"/>
        <end position="256"/>
    </location>
</feature>
<keyword evidence="5" id="KW-0130">Cell adhesion</keyword>
<evidence type="ECO:0000256" key="8">
    <source>
        <dbReference type="ARBA" id="ARBA00023180"/>
    </source>
</evidence>
<reference evidence="12" key="1">
    <citation type="submission" date="2021-06" db="EMBL/GenBank/DDBJ databases">
        <authorList>
            <consortium name="Wellcome Sanger Institute Data Sharing"/>
        </authorList>
    </citation>
    <scope>NUCLEOTIDE SEQUENCE [LARGE SCALE GENOMIC DNA]</scope>
</reference>
<dbReference type="SMART" id="SM00112">
    <property type="entry name" value="CA"/>
    <property type="match status" value="2"/>
</dbReference>
<dbReference type="GO" id="GO:0007156">
    <property type="term" value="P:homophilic cell adhesion via plasma membrane adhesion molecules"/>
    <property type="evidence" value="ECO:0007669"/>
    <property type="project" value="InterPro"/>
</dbReference>
<evidence type="ECO:0000256" key="3">
    <source>
        <dbReference type="ARBA" id="ARBA00022737"/>
    </source>
</evidence>
<dbReference type="InterPro" id="IPR020894">
    <property type="entry name" value="Cadherin_CS"/>
</dbReference>
<keyword evidence="13" id="KW-1185">Reference proteome</keyword>
<dbReference type="PANTHER" id="PTHR24028">
    <property type="entry name" value="CADHERIN-87A"/>
    <property type="match status" value="1"/>
</dbReference>
<accession>A0A8C4SIH7</accession>
<dbReference type="InterPro" id="IPR050174">
    <property type="entry name" value="Protocadherin/Cadherin-CA"/>
</dbReference>
<dbReference type="Pfam" id="PF00028">
    <property type="entry name" value="Cadherin"/>
    <property type="match status" value="2"/>
</dbReference>
<name>A0A8C4SIH7_ERPCA</name>
<keyword evidence="6" id="KW-1133">Transmembrane helix</keyword>
<dbReference type="Gene3D" id="2.60.40.60">
    <property type="entry name" value="Cadherins"/>
    <property type="match status" value="3"/>
</dbReference>
<keyword evidence="7" id="KW-0472">Membrane</keyword>
<feature type="domain" description="Cadherin" evidence="11">
    <location>
        <begin position="20"/>
        <end position="97"/>
    </location>
</feature>
<feature type="domain" description="Cadherin" evidence="11">
    <location>
        <begin position="98"/>
        <end position="205"/>
    </location>
</feature>
<dbReference type="FunFam" id="2.60.40.60:FF:000002">
    <property type="entry name" value="Protocadherin alpha 2"/>
    <property type="match status" value="1"/>
</dbReference>
<dbReference type="GeneTree" id="ENSGT00940000165118"/>